<dbReference type="InterPro" id="IPR004431">
    <property type="entry name" value="3-IsopropMal_deHydase_ssu"/>
</dbReference>
<evidence type="ECO:0000256" key="5">
    <source>
        <dbReference type="ARBA" id="ARBA00011271"/>
    </source>
</evidence>
<dbReference type="PANTHER" id="PTHR43345:SF5">
    <property type="entry name" value="3-ISOPROPYLMALATE DEHYDRATASE SMALL SUBUNIT"/>
    <property type="match status" value="1"/>
</dbReference>
<dbReference type="InterPro" id="IPR050075">
    <property type="entry name" value="LeuD"/>
</dbReference>
<organism evidence="12 13">
    <name type="scientific">Sphingomonas kaistensis</name>
    <dbReference type="NCBI Taxonomy" id="298708"/>
    <lineage>
        <taxon>Bacteria</taxon>
        <taxon>Pseudomonadati</taxon>
        <taxon>Pseudomonadota</taxon>
        <taxon>Alphaproteobacteria</taxon>
        <taxon>Sphingomonadales</taxon>
        <taxon>Sphingomonadaceae</taxon>
        <taxon>Sphingomonas</taxon>
    </lineage>
</organism>
<dbReference type="RefSeq" id="WP_168069931.1">
    <property type="nucleotide sequence ID" value="NZ_JAATJC010000001.1"/>
</dbReference>
<dbReference type="SUPFAM" id="SSF52016">
    <property type="entry name" value="LeuD/IlvD-like"/>
    <property type="match status" value="1"/>
</dbReference>
<protein>
    <recommendedName>
        <fullName evidence="10">3-isopropylmalate dehydratase small subunit</fullName>
        <ecNumber evidence="10">4.2.1.33</ecNumber>
    </recommendedName>
    <alternativeName>
        <fullName evidence="10">Alpha-IPM isomerase</fullName>
        <shortName evidence="10">IPMI</shortName>
    </alternativeName>
    <alternativeName>
        <fullName evidence="10">Isopropylmalate isomerase</fullName>
    </alternativeName>
</protein>
<evidence type="ECO:0000259" key="11">
    <source>
        <dbReference type="Pfam" id="PF00694"/>
    </source>
</evidence>
<dbReference type="NCBIfam" id="TIGR00171">
    <property type="entry name" value="leuD"/>
    <property type="match status" value="1"/>
</dbReference>
<keyword evidence="8 10" id="KW-0456">Lyase</keyword>
<dbReference type="HAMAP" id="MF_01031">
    <property type="entry name" value="LeuD_type1"/>
    <property type="match status" value="1"/>
</dbReference>
<dbReference type="AlphaFoldDB" id="A0A7X5Y7F4"/>
<keyword evidence="6 10" id="KW-0432">Leucine biosynthesis</keyword>
<dbReference type="NCBIfam" id="NF002458">
    <property type="entry name" value="PRK01641.1"/>
    <property type="match status" value="1"/>
</dbReference>
<comment type="subunit">
    <text evidence="5 10">Heterodimer of LeuC and LeuD.</text>
</comment>
<comment type="catalytic activity">
    <reaction evidence="1 10">
        <text>(2R,3S)-3-isopropylmalate = (2S)-2-isopropylmalate</text>
        <dbReference type="Rhea" id="RHEA:32287"/>
        <dbReference type="ChEBI" id="CHEBI:1178"/>
        <dbReference type="ChEBI" id="CHEBI:35121"/>
        <dbReference type="EC" id="4.2.1.33"/>
    </reaction>
</comment>
<evidence type="ECO:0000256" key="1">
    <source>
        <dbReference type="ARBA" id="ARBA00000491"/>
    </source>
</evidence>
<dbReference type="InterPro" id="IPR000573">
    <property type="entry name" value="AconitaseA/IPMdHydase_ssu_swvl"/>
</dbReference>
<dbReference type="Gene3D" id="3.20.19.10">
    <property type="entry name" value="Aconitase, domain 4"/>
    <property type="match status" value="1"/>
</dbReference>
<dbReference type="PANTHER" id="PTHR43345">
    <property type="entry name" value="3-ISOPROPYLMALATE DEHYDRATASE SMALL SUBUNIT 2-RELATED-RELATED"/>
    <property type="match status" value="1"/>
</dbReference>
<dbReference type="InterPro" id="IPR015928">
    <property type="entry name" value="Aconitase/3IPM_dehydase_swvl"/>
</dbReference>
<evidence type="ECO:0000256" key="8">
    <source>
        <dbReference type="ARBA" id="ARBA00023239"/>
    </source>
</evidence>
<dbReference type="GO" id="GO:0009098">
    <property type="term" value="P:L-leucine biosynthetic process"/>
    <property type="evidence" value="ECO:0007669"/>
    <property type="project" value="UniProtKB-UniRule"/>
</dbReference>
<dbReference type="Proteomes" id="UP000558192">
    <property type="component" value="Unassembled WGS sequence"/>
</dbReference>
<dbReference type="GO" id="GO:0003861">
    <property type="term" value="F:3-isopropylmalate dehydratase activity"/>
    <property type="evidence" value="ECO:0007669"/>
    <property type="project" value="UniProtKB-UniRule"/>
</dbReference>
<dbReference type="InterPro" id="IPR033940">
    <property type="entry name" value="IPMI_Swivel"/>
</dbReference>
<sequence>MTPFTKVCGRAYPLPLDNIDTDLIIPAEHLKTITRAGLGRFAFEALRTQPDSVFDDPHYAGAPILLALANFGCGSSREHAAWALADLGVRAVIATSFSDIFASNAFKNGIAAISLDKTAVQALIEAAPDHAITVDLEQQLVRTAAGHFFPIHMDPFRRQCLLAGQDEIALTLQSEAAISAFERARELAQA</sequence>
<dbReference type="UniPathway" id="UPA00048">
    <property type="reaction ID" value="UER00071"/>
</dbReference>
<feature type="domain" description="Aconitase A/isopropylmalate dehydratase small subunit swivel" evidence="11">
    <location>
        <begin position="1"/>
        <end position="116"/>
    </location>
</feature>
<evidence type="ECO:0000256" key="10">
    <source>
        <dbReference type="HAMAP-Rule" id="MF_01031"/>
    </source>
</evidence>
<comment type="similarity">
    <text evidence="4 10">Belongs to the LeuD family. LeuD type 1 subfamily.</text>
</comment>
<keyword evidence="13" id="KW-1185">Reference proteome</keyword>
<evidence type="ECO:0000256" key="7">
    <source>
        <dbReference type="ARBA" id="ARBA00022605"/>
    </source>
</evidence>
<dbReference type="EC" id="4.2.1.33" evidence="10"/>
<evidence type="ECO:0000256" key="9">
    <source>
        <dbReference type="ARBA" id="ARBA00023304"/>
    </source>
</evidence>
<evidence type="ECO:0000256" key="2">
    <source>
        <dbReference type="ARBA" id="ARBA00002695"/>
    </source>
</evidence>
<dbReference type="Pfam" id="PF00694">
    <property type="entry name" value="Aconitase_C"/>
    <property type="match status" value="1"/>
</dbReference>
<gene>
    <name evidence="10" type="primary">leuD</name>
    <name evidence="12" type="ORF">GGQ97_002407</name>
</gene>
<keyword evidence="7 10" id="KW-0028">Amino-acid biosynthesis</keyword>
<keyword evidence="9 10" id="KW-0100">Branched-chain amino acid biosynthesis</keyword>
<dbReference type="GO" id="GO:0009316">
    <property type="term" value="C:3-isopropylmalate dehydratase complex"/>
    <property type="evidence" value="ECO:0007669"/>
    <property type="project" value="InterPro"/>
</dbReference>
<comment type="function">
    <text evidence="2 10">Catalyzes the isomerization between 2-isopropylmalate and 3-isopropylmalate, via the formation of 2-isopropylmaleate.</text>
</comment>
<reference evidence="12 13" key="1">
    <citation type="submission" date="2020-03" db="EMBL/GenBank/DDBJ databases">
        <title>Genomic Encyclopedia of Type Strains, Phase IV (KMG-IV): sequencing the most valuable type-strain genomes for metagenomic binning, comparative biology and taxonomic classification.</title>
        <authorList>
            <person name="Goeker M."/>
        </authorList>
    </citation>
    <scope>NUCLEOTIDE SEQUENCE [LARGE SCALE GENOMIC DNA]</scope>
    <source>
        <strain evidence="12 13">DSM 16846</strain>
    </source>
</reference>
<proteinExistence type="inferred from homology"/>
<dbReference type="CDD" id="cd01577">
    <property type="entry name" value="IPMI_Swivel"/>
    <property type="match status" value="1"/>
</dbReference>
<evidence type="ECO:0000256" key="3">
    <source>
        <dbReference type="ARBA" id="ARBA00004729"/>
    </source>
</evidence>
<comment type="caution">
    <text evidence="12">The sequence shown here is derived from an EMBL/GenBank/DDBJ whole genome shotgun (WGS) entry which is preliminary data.</text>
</comment>
<evidence type="ECO:0000256" key="4">
    <source>
        <dbReference type="ARBA" id="ARBA00009845"/>
    </source>
</evidence>
<evidence type="ECO:0000256" key="6">
    <source>
        <dbReference type="ARBA" id="ARBA00022430"/>
    </source>
</evidence>
<evidence type="ECO:0000313" key="13">
    <source>
        <dbReference type="Proteomes" id="UP000558192"/>
    </source>
</evidence>
<name>A0A7X5Y7F4_9SPHN</name>
<evidence type="ECO:0000313" key="12">
    <source>
        <dbReference type="EMBL" id="NJC06614.1"/>
    </source>
</evidence>
<dbReference type="EMBL" id="JAATJC010000001">
    <property type="protein sequence ID" value="NJC06614.1"/>
    <property type="molecule type" value="Genomic_DNA"/>
</dbReference>
<comment type="pathway">
    <text evidence="3 10">Amino-acid biosynthesis; L-leucine biosynthesis; L-leucine from 3-methyl-2-oxobutanoate: step 2/4.</text>
</comment>
<accession>A0A7X5Y7F4</accession>